<dbReference type="EMBL" id="JAFFZM010000043">
    <property type="protein sequence ID" value="MBO8203449.1"/>
    <property type="molecule type" value="Genomic_DNA"/>
</dbReference>
<evidence type="ECO:0008006" key="5">
    <source>
        <dbReference type="Google" id="ProtNLM"/>
    </source>
</evidence>
<accession>A0ABS3Y6Z4</accession>
<sequence>MSGEIPPAQPPPVPDPQQQHVHPVPWWRWRRNPLRRRTDQLQAWIALGLLLAVPLVGAAAMIVIGEAAYRHYRATSEHQAKSRHHTTAVLLHDAPQHLEPGSDEARATRYPAEVRYTDPTGRIRTGRTDVPPGLPADSTVRVWVGEEGKITEPPMTSQEIRSRSMGWSALALLSVAVTGVTAYGATILILRRRNFAAWDAQWAQTAPRWTRSP</sequence>
<keyword evidence="4" id="KW-1185">Reference proteome</keyword>
<evidence type="ECO:0000313" key="3">
    <source>
        <dbReference type="EMBL" id="MBO8203449.1"/>
    </source>
</evidence>
<protein>
    <recommendedName>
        <fullName evidence="5">Proline rich protein membrane protein</fullName>
    </recommendedName>
</protein>
<feature type="region of interest" description="Disordered" evidence="1">
    <location>
        <begin position="1"/>
        <end position="21"/>
    </location>
</feature>
<organism evidence="3 4">
    <name type="scientific">Streptomyces smyrnaeus</name>
    <dbReference type="NCBI Taxonomy" id="1387713"/>
    <lineage>
        <taxon>Bacteria</taxon>
        <taxon>Bacillati</taxon>
        <taxon>Actinomycetota</taxon>
        <taxon>Actinomycetes</taxon>
        <taxon>Kitasatosporales</taxon>
        <taxon>Streptomycetaceae</taxon>
        <taxon>Streptomyces</taxon>
    </lineage>
</organism>
<feature type="transmembrane region" description="Helical" evidence="2">
    <location>
        <begin position="167"/>
        <end position="190"/>
    </location>
</feature>
<dbReference type="PANTHER" id="PTHR42305:SF1">
    <property type="entry name" value="MEMBRANE PROTEIN RV1733C-RELATED"/>
    <property type="match status" value="1"/>
</dbReference>
<feature type="transmembrane region" description="Helical" evidence="2">
    <location>
        <begin position="41"/>
        <end position="64"/>
    </location>
</feature>
<keyword evidence="2" id="KW-0472">Membrane</keyword>
<evidence type="ECO:0000256" key="2">
    <source>
        <dbReference type="SAM" id="Phobius"/>
    </source>
</evidence>
<comment type="caution">
    <text evidence="3">The sequence shown here is derived from an EMBL/GenBank/DDBJ whole genome shotgun (WGS) entry which is preliminary data.</text>
</comment>
<dbReference type="RefSeq" id="WP_209215229.1">
    <property type="nucleotide sequence ID" value="NZ_JAFFZM010000043.1"/>
</dbReference>
<evidence type="ECO:0000256" key="1">
    <source>
        <dbReference type="SAM" id="MobiDB-lite"/>
    </source>
</evidence>
<keyword evidence="2" id="KW-1133">Transmembrane helix</keyword>
<dbReference type="PANTHER" id="PTHR42305">
    <property type="entry name" value="MEMBRANE PROTEIN RV1733C-RELATED"/>
    <property type="match status" value="1"/>
</dbReference>
<keyword evidence="2" id="KW-0812">Transmembrane</keyword>
<proteinExistence type="predicted"/>
<dbReference type="Proteomes" id="UP000721954">
    <property type="component" value="Unassembled WGS sequence"/>
</dbReference>
<gene>
    <name evidence="3" type="ORF">JW613_34990</name>
</gene>
<dbReference type="GeneID" id="96263831"/>
<evidence type="ECO:0000313" key="4">
    <source>
        <dbReference type="Proteomes" id="UP000721954"/>
    </source>
</evidence>
<name>A0ABS3Y6Z4_9ACTN</name>
<reference evidence="3 4" key="1">
    <citation type="submission" date="2021-02" db="EMBL/GenBank/DDBJ databases">
        <title>Streptomyces spirodelae sp. nov., isolated from duckweed.</title>
        <authorList>
            <person name="Saimee Y."/>
            <person name="Duangmal K."/>
        </authorList>
    </citation>
    <scope>NUCLEOTIDE SEQUENCE [LARGE SCALE GENOMIC DNA]</scope>
    <source>
        <strain evidence="3 4">DSM 42105</strain>
    </source>
</reference>
<dbReference type="InterPro" id="IPR039708">
    <property type="entry name" value="MT1774/Rv1733c-like"/>
</dbReference>